<gene>
    <name evidence="1" type="ORF">MUN79_15825</name>
</gene>
<evidence type="ECO:0008006" key="3">
    <source>
        <dbReference type="Google" id="ProtNLM"/>
    </source>
</evidence>
<sequence>MLLLASYPHLQLFLHEGSSRAIEAQWKGFVSSALLRQSTLECVALAQQHGISGWIADDRLLGPVRPIDLEWIGVEVLPELVRAGVKRFARIEAIDPLNKLLIGQAQETAEQQLPFELRSFQDLSAARAWACG</sequence>
<evidence type="ECO:0000313" key="2">
    <source>
        <dbReference type="Proteomes" id="UP000831796"/>
    </source>
</evidence>
<dbReference type="Proteomes" id="UP000831796">
    <property type="component" value="Chromosome"/>
</dbReference>
<name>A0A8T9Q547_9BACT</name>
<accession>A0A8T9Q547</accession>
<dbReference type="AlphaFoldDB" id="A0A8T9Q547"/>
<keyword evidence="2" id="KW-1185">Reference proteome</keyword>
<protein>
    <recommendedName>
        <fullName evidence="3">STAS/SEC14 domain-containing protein</fullName>
    </recommendedName>
</protein>
<organism evidence="1 2">
    <name type="scientific">Hymenobacter cellulosilyticus</name>
    <dbReference type="NCBI Taxonomy" id="2932248"/>
    <lineage>
        <taxon>Bacteria</taxon>
        <taxon>Pseudomonadati</taxon>
        <taxon>Bacteroidota</taxon>
        <taxon>Cytophagia</taxon>
        <taxon>Cytophagales</taxon>
        <taxon>Hymenobacteraceae</taxon>
        <taxon>Hymenobacter</taxon>
    </lineage>
</organism>
<evidence type="ECO:0000313" key="1">
    <source>
        <dbReference type="EMBL" id="UOQ70223.1"/>
    </source>
</evidence>
<dbReference type="KEGG" id="hcu:MUN79_15825"/>
<proteinExistence type="predicted"/>
<reference evidence="1" key="1">
    <citation type="submission" date="2022-04" db="EMBL/GenBank/DDBJ databases">
        <title>Hymenobacter sp. isolated from the air.</title>
        <authorList>
            <person name="Won M."/>
            <person name="Lee C.-M."/>
            <person name="Woen H.-Y."/>
            <person name="Kwon S.-W."/>
        </authorList>
    </citation>
    <scope>NUCLEOTIDE SEQUENCE</scope>
    <source>
        <strain evidence="1">5116S-3</strain>
    </source>
</reference>
<dbReference type="RefSeq" id="WP_244673647.1">
    <property type="nucleotide sequence ID" value="NZ_CP095046.1"/>
</dbReference>
<dbReference type="EMBL" id="CP095046">
    <property type="protein sequence ID" value="UOQ70223.1"/>
    <property type="molecule type" value="Genomic_DNA"/>
</dbReference>